<protein>
    <submittedName>
        <fullName evidence="1">DUF1830 domain-containing protein</fullName>
    </submittedName>
</protein>
<keyword evidence="2" id="KW-1185">Reference proteome</keyword>
<name>A0A926UUM0_9CYAN</name>
<dbReference type="Proteomes" id="UP000631421">
    <property type="component" value="Unassembled WGS sequence"/>
</dbReference>
<accession>A0A926UUM0</accession>
<dbReference type="EMBL" id="JACJPY010000024">
    <property type="protein sequence ID" value="MBD2150355.1"/>
    <property type="molecule type" value="Genomic_DNA"/>
</dbReference>
<sequence>MFKKLLVQSQEINAQSLEKLENQFQQIICGYHNSSDVVQIVRISKPSKAFIERSLMPNQYLEFVAAANDLLEIYECSAFSLIFTDTIPCSQLVADDAELHINLPKINAIAALR</sequence>
<comment type="caution">
    <text evidence="1">The sequence shown here is derived from an EMBL/GenBank/DDBJ whole genome shotgun (WGS) entry which is preliminary data.</text>
</comment>
<reference evidence="1" key="1">
    <citation type="journal article" date="2015" name="ISME J.">
        <title>Draft Genome Sequence of Streptomyces incarnatus NRRL8089, which Produces the Nucleoside Antibiotic Sinefungin.</title>
        <authorList>
            <person name="Oshima K."/>
            <person name="Hattori M."/>
            <person name="Shimizu H."/>
            <person name="Fukuda K."/>
            <person name="Nemoto M."/>
            <person name="Inagaki K."/>
            <person name="Tamura T."/>
        </authorList>
    </citation>
    <scope>NUCLEOTIDE SEQUENCE</scope>
    <source>
        <strain evidence="1">FACHB-1277</strain>
    </source>
</reference>
<evidence type="ECO:0000313" key="2">
    <source>
        <dbReference type="Proteomes" id="UP000631421"/>
    </source>
</evidence>
<dbReference type="InterPro" id="IPR014964">
    <property type="entry name" value="DUF1830"/>
</dbReference>
<proteinExistence type="predicted"/>
<dbReference type="Pfam" id="PF08865">
    <property type="entry name" value="DUF1830"/>
    <property type="match status" value="1"/>
</dbReference>
<gene>
    <name evidence="1" type="ORF">H6F44_09525</name>
</gene>
<organism evidence="1 2">
    <name type="scientific">Pseudanabaena cinerea FACHB-1277</name>
    <dbReference type="NCBI Taxonomy" id="2949581"/>
    <lineage>
        <taxon>Bacteria</taxon>
        <taxon>Bacillati</taxon>
        <taxon>Cyanobacteriota</taxon>
        <taxon>Cyanophyceae</taxon>
        <taxon>Pseudanabaenales</taxon>
        <taxon>Pseudanabaenaceae</taxon>
        <taxon>Pseudanabaena</taxon>
        <taxon>Pseudanabaena cinerea</taxon>
    </lineage>
</organism>
<dbReference type="RefSeq" id="WP_190350722.1">
    <property type="nucleotide sequence ID" value="NZ_JACJPY010000024.1"/>
</dbReference>
<evidence type="ECO:0000313" key="1">
    <source>
        <dbReference type="EMBL" id="MBD2150355.1"/>
    </source>
</evidence>
<reference evidence="1" key="2">
    <citation type="submission" date="2020-08" db="EMBL/GenBank/DDBJ databases">
        <authorList>
            <person name="Chen M."/>
            <person name="Teng W."/>
            <person name="Zhao L."/>
            <person name="Hu C."/>
            <person name="Zhou Y."/>
            <person name="Han B."/>
            <person name="Song L."/>
            <person name="Shu W."/>
        </authorList>
    </citation>
    <scope>NUCLEOTIDE SEQUENCE</scope>
    <source>
        <strain evidence="1">FACHB-1277</strain>
    </source>
</reference>
<dbReference type="AlphaFoldDB" id="A0A926UUM0"/>